<dbReference type="EnsemblMetazoa" id="RPRC010463-RA">
    <property type="protein sequence ID" value="RPRC010463-PA"/>
    <property type="gene ID" value="RPRC010463"/>
</dbReference>
<dbReference type="AlphaFoldDB" id="T1I2E3"/>
<dbReference type="InterPro" id="IPR018617">
    <property type="entry name" value="Ima1_N"/>
</dbReference>
<keyword evidence="9" id="KW-1185">Reference proteome</keyword>
<sequence>MSRFSAYILEMDIMFISLLSSVVVLALIFLREFFLWLRNNLPKSVQCWFCHSKTKVDYRFANNWYCSNCDQYNGFTKDGDYNRLIDNHYEEKLNFTITSEGRTKDAWKPTNRLCEKCNRNQELKVQQLASFVPLNEKNYDIEIEHYSILSRELSVPLDIQYVKQLVDTFKAHITSLKRARVVNISNYQ</sequence>
<evidence type="ECO:0000256" key="1">
    <source>
        <dbReference type="ARBA" id="ARBA00004473"/>
    </source>
</evidence>
<dbReference type="PANTHER" id="PTHR28646:SF1">
    <property type="entry name" value="TRANSMEMBRANE PROTEIN 201"/>
    <property type="match status" value="1"/>
</dbReference>
<evidence type="ECO:0000313" key="8">
    <source>
        <dbReference type="EnsemblMetazoa" id="RPRC010463-PA"/>
    </source>
</evidence>
<keyword evidence="5" id="KW-0472">Membrane</keyword>
<feature type="domain" description="Ima1 N-terminal" evidence="7">
    <location>
        <begin position="45"/>
        <end position="145"/>
    </location>
</feature>
<dbReference type="GO" id="GO:0005521">
    <property type="term" value="F:lamin binding"/>
    <property type="evidence" value="ECO:0007669"/>
    <property type="project" value="TreeGrafter"/>
</dbReference>
<dbReference type="eggNOG" id="KOG4623">
    <property type="taxonomic scope" value="Eukaryota"/>
</dbReference>
<dbReference type="Pfam" id="PF09779">
    <property type="entry name" value="Ima1_N"/>
    <property type="match status" value="1"/>
</dbReference>
<dbReference type="Proteomes" id="UP000015103">
    <property type="component" value="Unassembled WGS sequence"/>
</dbReference>
<dbReference type="OMA" id="DIMFISL"/>
<keyword evidence="6" id="KW-0539">Nucleus</keyword>
<organism evidence="8 9">
    <name type="scientific">Rhodnius prolixus</name>
    <name type="common">Triatomid bug</name>
    <dbReference type="NCBI Taxonomy" id="13249"/>
    <lineage>
        <taxon>Eukaryota</taxon>
        <taxon>Metazoa</taxon>
        <taxon>Ecdysozoa</taxon>
        <taxon>Arthropoda</taxon>
        <taxon>Hexapoda</taxon>
        <taxon>Insecta</taxon>
        <taxon>Pterygota</taxon>
        <taxon>Neoptera</taxon>
        <taxon>Paraneoptera</taxon>
        <taxon>Hemiptera</taxon>
        <taxon>Heteroptera</taxon>
        <taxon>Panheteroptera</taxon>
        <taxon>Cimicomorpha</taxon>
        <taxon>Reduviidae</taxon>
        <taxon>Triatominae</taxon>
        <taxon>Rhodnius</taxon>
    </lineage>
</organism>
<keyword evidence="3" id="KW-0812">Transmembrane</keyword>
<evidence type="ECO:0000313" key="9">
    <source>
        <dbReference type="Proteomes" id="UP000015103"/>
    </source>
</evidence>
<comment type="similarity">
    <text evidence="2">Belongs to the TMEM201 family.</text>
</comment>
<dbReference type="PANTHER" id="PTHR28646">
    <property type="entry name" value="TRANSMEMBRANE PROTEIN 201"/>
    <property type="match status" value="1"/>
</dbReference>
<dbReference type="STRING" id="13249.T1I2E3"/>
<proteinExistence type="inferred from homology"/>
<dbReference type="EMBL" id="ACPB03021036">
    <property type="status" value="NOT_ANNOTATED_CDS"/>
    <property type="molecule type" value="Genomic_DNA"/>
</dbReference>
<evidence type="ECO:0000256" key="3">
    <source>
        <dbReference type="ARBA" id="ARBA00022692"/>
    </source>
</evidence>
<protein>
    <submittedName>
        <fullName evidence="8">Ima1_N domain-containing protein</fullName>
    </submittedName>
</protein>
<dbReference type="HOGENOM" id="CLU_1444428_0_0_1"/>
<comment type="subcellular location">
    <subcellularLocation>
        <location evidence="1">Nucleus inner membrane</location>
        <topology evidence="1">Multi-pass membrane protein</topology>
    </subcellularLocation>
</comment>
<dbReference type="GO" id="GO:0030473">
    <property type="term" value="P:nuclear migration along microtubule"/>
    <property type="evidence" value="ECO:0007669"/>
    <property type="project" value="TreeGrafter"/>
</dbReference>
<evidence type="ECO:0000256" key="2">
    <source>
        <dbReference type="ARBA" id="ARBA00007600"/>
    </source>
</evidence>
<dbReference type="VEuPathDB" id="VectorBase:RPRC010463"/>
<accession>T1I2E3</accession>
<dbReference type="InParanoid" id="T1I2E3"/>
<reference evidence="8" key="1">
    <citation type="submission" date="2015-05" db="UniProtKB">
        <authorList>
            <consortium name="EnsemblMetazoa"/>
        </authorList>
    </citation>
    <scope>IDENTIFICATION</scope>
</reference>
<evidence type="ECO:0000256" key="5">
    <source>
        <dbReference type="ARBA" id="ARBA00023136"/>
    </source>
</evidence>
<name>T1I2E3_RHOPR</name>
<evidence type="ECO:0000259" key="7">
    <source>
        <dbReference type="Pfam" id="PF09779"/>
    </source>
</evidence>
<evidence type="ECO:0000256" key="4">
    <source>
        <dbReference type="ARBA" id="ARBA00022989"/>
    </source>
</evidence>
<keyword evidence="4" id="KW-1133">Transmembrane helix</keyword>
<evidence type="ECO:0000256" key="6">
    <source>
        <dbReference type="ARBA" id="ARBA00023242"/>
    </source>
</evidence>
<dbReference type="GO" id="GO:0051015">
    <property type="term" value="F:actin filament binding"/>
    <property type="evidence" value="ECO:0007669"/>
    <property type="project" value="TreeGrafter"/>
</dbReference>
<dbReference type="GO" id="GO:0005637">
    <property type="term" value="C:nuclear inner membrane"/>
    <property type="evidence" value="ECO:0007669"/>
    <property type="project" value="UniProtKB-SubCell"/>
</dbReference>
<dbReference type="InterPro" id="IPR040041">
    <property type="entry name" value="TMEM201"/>
</dbReference>